<evidence type="ECO:0000313" key="2">
    <source>
        <dbReference type="EMBL" id="ABC30996.1"/>
    </source>
</evidence>
<reference evidence="2 3" key="1">
    <citation type="journal article" date="2005" name="Nucleic Acids Res.">
        <title>Genomic blueprint of Hahella chejuensis, a marine microbe producing an algicidal agent.</title>
        <authorList>
            <person name="Jeong H."/>
            <person name="Yim J.H."/>
            <person name="Lee C."/>
            <person name="Choi S.-H."/>
            <person name="Park Y.K."/>
            <person name="Yoon S.H."/>
            <person name="Hur C.-G."/>
            <person name="Kang H.-Y."/>
            <person name="Kim D."/>
            <person name="Lee H.H."/>
            <person name="Park K.H."/>
            <person name="Park S.-H."/>
            <person name="Park H.-S."/>
            <person name="Lee H.K."/>
            <person name="Oh T.K."/>
            <person name="Kim J.F."/>
        </authorList>
    </citation>
    <scope>NUCLEOTIDE SEQUENCE [LARGE SCALE GENOMIC DNA]</scope>
    <source>
        <strain evidence="2 3">KCTC 2396</strain>
    </source>
</reference>
<dbReference type="EMBL" id="CP000155">
    <property type="protein sequence ID" value="ABC30996.1"/>
    <property type="molecule type" value="Genomic_DNA"/>
</dbReference>
<sequence length="200" mass="22746">MKSLNQAMKYFLFNPLGDTGNESYCFTSKTPDGGVDSYDLIAGFRLSDEYPDGIEDVYWRLGDNFVGLELASYIGNTHRILAFNKSAANLIISTAQSEIETIPFTLLDYKGKVHSKDYVFINPVGSIDCINWKETVCNRRKNGDVANYEKLVLDKEKYDDLLHIFRIKYLTAEYIFSETLVNTLLNSGHTNLVFSEIEFA</sequence>
<dbReference type="HOGENOM" id="CLU_120443_1_0_6"/>
<dbReference type="InterPro" id="IPR012433">
    <property type="entry name" value="Imm11"/>
</dbReference>
<accession>Q2SEC8</accession>
<dbReference type="AlphaFoldDB" id="Q2SEC8"/>
<proteinExistence type="predicted"/>
<evidence type="ECO:0000259" key="1">
    <source>
        <dbReference type="Pfam" id="PF07791"/>
    </source>
</evidence>
<organism evidence="2 3">
    <name type="scientific">Hahella chejuensis (strain KCTC 2396)</name>
    <dbReference type="NCBI Taxonomy" id="349521"/>
    <lineage>
        <taxon>Bacteria</taxon>
        <taxon>Pseudomonadati</taxon>
        <taxon>Pseudomonadota</taxon>
        <taxon>Gammaproteobacteria</taxon>
        <taxon>Oceanospirillales</taxon>
        <taxon>Hahellaceae</taxon>
        <taxon>Hahella</taxon>
    </lineage>
</organism>
<name>Q2SEC8_HAHCH</name>
<evidence type="ECO:0000313" key="3">
    <source>
        <dbReference type="Proteomes" id="UP000000238"/>
    </source>
</evidence>
<keyword evidence="3" id="KW-1185">Reference proteome</keyword>
<feature type="domain" description="Immunity MXAN-0049 protein" evidence="1">
    <location>
        <begin position="107"/>
        <end position="197"/>
    </location>
</feature>
<dbReference type="STRING" id="349521.HCH_04289"/>
<protein>
    <recommendedName>
        <fullName evidence="1">Immunity MXAN-0049 protein domain-containing protein</fullName>
    </recommendedName>
</protein>
<gene>
    <name evidence="2" type="ordered locus">HCH_04289</name>
</gene>
<dbReference type="Proteomes" id="UP000000238">
    <property type="component" value="Chromosome"/>
</dbReference>
<dbReference type="Pfam" id="PF07791">
    <property type="entry name" value="Imm11"/>
    <property type="match status" value="1"/>
</dbReference>
<dbReference type="KEGG" id="hch:HCH_04289"/>